<organism evidence="1 2">
    <name type="scientific">Volvox africanus</name>
    <dbReference type="NCBI Taxonomy" id="51714"/>
    <lineage>
        <taxon>Eukaryota</taxon>
        <taxon>Viridiplantae</taxon>
        <taxon>Chlorophyta</taxon>
        <taxon>core chlorophytes</taxon>
        <taxon>Chlorophyceae</taxon>
        <taxon>CS clade</taxon>
        <taxon>Chlamydomonadales</taxon>
        <taxon>Volvocaceae</taxon>
        <taxon>Volvox</taxon>
    </lineage>
</organism>
<comment type="caution">
    <text evidence="1">The sequence shown here is derived from an EMBL/GenBank/DDBJ whole genome shotgun (WGS) entry which is preliminary data.</text>
</comment>
<dbReference type="EMBL" id="BNCO01000088">
    <property type="protein sequence ID" value="GIL66674.1"/>
    <property type="molecule type" value="Genomic_DNA"/>
</dbReference>
<proteinExistence type="predicted"/>
<protein>
    <submittedName>
        <fullName evidence="1">Uncharacterized protein</fullName>
    </submittedName>
</protein>
<reference evidence="1" key="1">
    <citation type="journal article" date="2021" name="Proc. Natl. Acad. Sci. U.S.A.">
        <title>Three genomes in the algal genus Volvox reveal the fate of a haploid sex-determining region after a transition to homothallism.</title>
        <authorList>
            <person name="Yamamoto K."/>
            <person name="Hamaji T."/>
            <person name="Kawai-Toyooka H."/>
            <person name="Matsuzaki R."/>
            <person name="Takahashi F."/>
            <person name="Nishimura Y."/>
            <person name="Kawachi M."/>
            <person name="Noguchi H."/>
            <person name="Minakuchi Y."/>
            <person name="Umen J.G."/>
            <person name="Toyoda A."/>
            <person name="Nozaki H."/>
        </authorList>
    </citation>
    <scope>NUCLEOTIDE SEQUENCE</scope>
    <source>
        <strain evidence="1">NIES-3780</strain>
    </source>
</reference>
<sequence length="286" mass="32345">RFQEQPPQPVAANTPPASPAAEYARCRLALEKLQREDMLDASSDVVRLGLLFPGADAVPVRQRPALLRTIRCQAAELERSHSYDPAFWGPGSELMNGALEELAKGELRKLFMELEDAVADVHALEHVVGRLSGRRHQQLLAIKEKGRARQRFLQLWEKLESWSAVPGAVTPELKQALAQKGVMGSVLHKQQYPWVAQQSRGVPRLEARLFRVLQEEARCKEELVMIQEEVDRAVEFYGRRVFLLEAAARNVPPNSSHGRLLFLHLAQQQRMLEGFTLLRTSKDVPK</sequence>
<gene>
    <name evidence="1" type="ORF">Vafri_20145</name>
</gene>
<keyword evidence="2" id="KW-1185">Reference proteome</keyword>
<evidence type="ECO:0000313" key="2">
    <source>
        <dbReference type="Proteomes" id="UP000747399"/>
    </source>
</evidence>
<evidence type="ECO:0000313" key="1">
    <source>
        <dbReference type="EMBL" id="GIL66674.1"/>
    </source>
</evidence>
<dbReference type="Proteomes" id="UP000747399">
    <property type="component" value="Unassembled WGS sequence"/>
</dbReference>
<name>A0A8J4BWD4_9CHLO</name>
<dbReference type="AlphaFoldDB" id="A0A8J4BWD4"/>
<feature type="non-terminal residue" evidence="1">
    <location>
        <position position="286"/>
    </location>
</feature>
<accession>A0A8J4BWD4</accession>